<dbReference type="Pfam" id="PF00528">
    <property type="entry name" value="BPD_transp_1"/>
    <property type="match status" value="1"/>
</dbReference>
<keyword evidence="6 7" id="KW-0472">Membrane</keyword>
<accession>A0ABP5SRK2</accession>
<comment type="similarity">
    <text evidence="7">Belongs to the binding-protein-dependent transport system permease family.</text>
</comment>
<feature type="domain" description="ABC transmembrane type-1" evidence="9">
    <location>
        <begin position="101"/>
        <end position="320"/>
    </location>
</feature>
<keyword evidence="11" id="KW-1185">Reference proteome</keyword>
<dbReference type="Proteomes" id="UP001501444">
    <property type="component" value="Unassembled WGS sequence"/>
</dbReference>
<protein>
    <submittedName>
        <fullName evidence="10">Sugar ABC transporter permease</fullName>
    </submittedName>
</protein>
<dbReference type="PROSITE" id="PS50928">
    <property type="entry name" value="ABC_TM1"/>
    <property type="match status" value="1"/>
</dbReference>
<feature type="transmembrane region" description="Helical" evidence="7">
    <location>
        <begin position="40"/>
        <end position="62"/>
    </location>
</feature>
<evidence type="ECO:0000313" key="10">
    <source>
        <dbReference type="EMBL" id="GAA2337141.1"/>
    </source>
</evidence>
<evidence type="ECO:0000256" key="6">
    <source>
        <dbReference type="ARBA" id="ARBA00023136"/>
    </source>
</evidence>
<dbReference type="SUPFAM" id="SSF161098">
    <property type="entry name" value="MetI-like"/>
    <property type="match status" value="1"/>
</dbReference>
<organism evidence="10 11">
    <name type="scientific">Dactylosporangium salmoneum</name>
    <dbReference type="NCBI Taxonomy" id="53361"/>
    <lineage>
        <taxon>Bacteria</taxon>
        <taxon>Bacillati</taxon>
        <taxon>Actinomycetota</taxon>
        <taxon>Actinomycetes</taxon>
        <taxon>Micromonosporales</taxon>
        <taxon>Micromonosporaceae</taxon>
        <taxon>Dactylosporangium</taxon>
    </lineage>
</organism>
<evidence type="ECO:0000259" key="9">
    <source>
        <dbReference type="PROSITE" id="PS50928"/>
    </source>
</evidence>
<evidence type="ECO:0000256" key="7">
    <source>
        <dbReference type="RuleBase" id="RU363032"/>
    </source>
</evidence>
<feature type="transmembrane region" description="Helical" evidence="7">
    <location>
        <begin position="192"/>
        <end position="218"/>
    </location>
</feature>
<proteinExistence type="inferred from homology"/>
<name>A0ABP5SRK2_9ACTN</name>
<dbReference type="Gene3D" id="1.10.3720.10">
    <property type="entry name" value="MetI-like"/>
    <property type="match status" value="1"/>
</dbReference>
<keyword evidence="5 7" id="KW-1133">Transmembrane helix</keyword>
<comment type="caution">
    <text evidence="10">The sequence shown here is derived from an EMBL/GenBank/DDBJ whole genome shotgun (WGS) entry which is preliminary data.</text>
</comment>
<gene>
    <name evidence="10" type="ORF">GCM10010170_017980</name>
</gene>
<keyword evidence="2 7" id="KW-0813">Transport</keyword>
<dbReference type="CDD" id="cd06261">
    <property type="entry name" value="TM_PBP2"/>
    <property type="match status" value="1"/>
</dbReference>
<feature type="transmembrane region" description="Helical" evidence="7">
    <location>
        <begin position="301"/>
        <end position="321"/>
    </location>
</feature>
<dbReference type="RefSeq" id="WP_344611801.1">
    <property type="nucleotide sequence ID" value="NZ_BAAARV010000016.1"/>
</dbReference>
<dbReference type="EMBL" id="BAAARV010000016">
    <property type="protein sequence ID" value="GAA2337141.1"/>
    <property type="molecule type" value="Genomic_DNA"/>
</dbReference>
<evidence type="ECO:0000256" key="4">
    <source>
        <dbReference type="ARBA" id="ARBA00022692"/>
    </source>
</evidence>
<comment type="subcellular location">
    <subcellularLocation>
        <location evidence="1 7">Cell membrane</location>
        <topology evidence="1 7">Multi-pass membrane protein</topology>
    </subcellularLocation>
</comment>
<evidence type="ECO:0000256" key="5">
    <source>
        <dbReference type="ARBA" id="ARBA00022989"/>
    </source>
</evidence>
<evidence type="ECO:0000256" key="8">
    <source>
        <dbReference type="SAM" id="MobiDB-lite"/>
    </source>
</evidence>
<keyword evidence="4 7" id="KW-0812">Transmembrane</keyword>
<feature type="transmembrane region" description="Helical" evidence="7">
    <location>
        <begin position="239"/>
        <end position="264"/>
    </location>
</feature>
<feature type="transmembrane region" description="Helical" evidence="7">
    <location>
        <begin position="138"/>
        <end position="158"/>
    </location>
</feature>
<keyword evidence="3" id="KW-1003">Cell membrane</keyword>
<dbReference type="InterPro" id="IPR051393">
    <property type="entry name" value="ABC_transporter_permease"/>
</dbReference>
<evidence type="ECO:0000256" key="1">
    <source>
        <dbReference type="ARBA" id="ARBA00004651"/>
    </source>
</evidence>
<evidence type="ECO:0000313" key="11">
    <source>
        <dbReference type="Proteomes" id="UP001501444"/>
    </source>
</evidence>
<dbReference type="PANTHER" id="PTHR30193">
    <property type="entry name" value="ABC TRANSPORTER PERMEASE PROTEIN"/>
    <property type="match status" value="1"/>
</dbReference>
<sequence>MSAIDQHGPASHVARHSSEPARPTYVPKQRRPRKQRGPRWLPGLVLVSPSLILIGIFVYGFLGWNVRVSFTNWRGLSPKYHFVGLDNYTALLRDERFRADVRNLVVFTVVFVAGALLLGFFMAMLLDRGVRGEGFLRGVYLFPMAISFIATAIVWRWLLDNGEGADTAGINKLLSEVGLGFLRSDWHKSDSMWAIAAVALPAGWALSGYVMALFLAGMRGVNETLRESARMDGASERQIFWYVVRPALRPVTFSALLIMVHISLKTFDLLYALDQGNLRIDTPSLYMWFTTFDGGFYDRGATIATVLLLGVALTVGPYVWYSLRTERR</sequence>
<dbReference type="InterPro" id="IPR000515">
    <property type="entry name" value="MetI-like"/>
</dbReference>
<reference evidence="11" key="1">
    <citation type="journal article" date="2019" name="Int. J. Syst. Evol. Microbiol.">
        <title>The Global Catalogue of Microorganisms (GCM) 10K type strain sequencing project: providing services to taxonomists for standard genome sequencing and annotation.</title>
        <authorList>
            <consortium name="The Broad Institute Genomics Platform"/>
            <consortium name="The Broad Institute Genome Sequencing Center for Infectious Disease"/>
            <person name="Wu L."/>
            <person name="Ma J."/>
        </authorList>
    </citation>
    <scope>NUCLEOTIDE SEQUENCE [LARGE SCALE GENOMIC DNA]</scope>
    <source>
        <strain evidence="11">JCM 3272</strain>
    </source>
</reference>
<dbReference type="PANTHER" id="PTHR30193:SF42">
    <property type="entry name" value="ABC TRANSPORTER PERMEASE PROTEIN"/>
    <property type="match status" value="1"/>
</dbReference>
<feature type="transmembrane region" description="Helical" evidence="7">
    <location>
        <begin position="104"/>
        <end position="126"/>
    </location>
</feature>
<feature type="region of interest" description="Disordered" evidence="8">
    <location>
        <begin position="1"/>
        <end position="35"/>
    </location>
</feature>
<evidence type="ECO:0000256" key="3">
    <source>
        <dbReference type="ARBA" id="ARBA00022475"/>
    </source>
</evidence>
<evidence type="ECO:0000256" key="2">
    <source>
        <dbReference type="ARBA" id="ARBA00022448"/>
    </source>
</evidence>
<dbReference type="InterPro" id="IPR035906">
    <property type="entry name" value="MetI-like_sf"/>
</dbReference>